<protein>
    <submittedName>
        <fullName evidence="3">Surface-associated interspersed protein (SURFIN)</fullName>
    </submittedName>
</protein>
<evidence type="ECO:0000313" key="4">
    <source>
        <dbReference type="Proteomes" id="UP000220797"/>
    </source>
</evidence>
<dbReference type="EMBL" id="CVMV01000047">
    <property type="protein sequence ID" value="CRG95996.1"/>
    <property type="molecule type" value="Genomic_DNA"/>
</dbReference>
<name>A0A1J1GU05_PLAGA</name>
<dbReference type="Proteomes" id="UP000220797">
    <property type="component" value="Unassembled WGS sequence"/>
</dbReference>
<evidence type="ECO:0000256" key="1">
    <source>
        <dbReference type="SAM" id="MobiDB-lite"/>
    </source>
</evidence>
<feature type="compositionally biased region" description="Low complexity" evidence="1">
    <location>
        <begin position="220"/>
        <end position="240"/>
    </location>
</feature>
<accession>A0A1J1GU05</accession>
<reference evidence="3" key="1">
    <citation type="submission" date="2015-04" db="EMBL/GenBank/DDBJ databases">
        <authorList>
            <consortium name="Pathogen Informatics"/>
        </authorList>
    </citation>
    <scope>NUCLEOTIDE SEQUENCE [LARGE SCALE GENOMIC DNA]</scope>
    <source>
        <strain evidence="3">8A</strain>
    </source>
</reference>
<gene>
    <name evidence="3" type="ORF">PGAL8A_00320900</name>
</gene>
<feature type="region of interest" description="Disordered" evidence="1">
    <location>
        <begin position="190"/>
        <end position="313"/>
    </location>
</feature>
<evidence type="ECO:0000313" key="3">
    <source>
        <dbReference type="EMBL" id="CRG95996.1"/>
    </source>
</evidence>
<organism evidence="3 4">
    <name type="scientific">Plasmodium gallinaceum</name>
    <dbReference type="NCBI Taxonomy" id="5849"/>
    <lineage>
        <taxon>Eukaryota</taxon>
        <taxon>Sar</taxon>
        <taxon>Alveolata</taxon>
        <taxon>Apicomplexa</taxon>
        <taxon>Aconoidasida</taxon>
        <taxon>Haemosporida</taxon>
        <taxon>Plasmodiidae</taxon>
        <taxon>Plasmodium</taxon>
        <taxon>Plasmodium (Haemamoeba)</taxon>
    </lineage>
</organism>
<keyword evidence="2" id="KW-0732">Signal</keyword>
<dbReference type="AlphaFoldDB" id="A0A1J1GU05"/>
<dbReference type="RefSeq" id="XP_028528804.1">
    <property type="nucleotide sequence ID" value="XM_028672231.1"/>
</dbReference>
<keyword evidence="4" id="KW-1185">Reference proteome</keyword>
<evidence type="ECO:0000256" key="2">
    <source>
        <dbReference type="SAM" id="SignalP"/>
    </source>
</evidence>
<feature type="signal peptide" evidence="2">
    <location>
        <begin position="1"/>
        <end position="22"/>
    </location>
</feature>
<feature type="chain" id="PRO_5012565844" evidence="2">
    <location>
        <begin position="23"/>
        <end position="803"/>
    </location>
</feature>
<proteinExistence type="predicted"/>
<comment type="caution">
    <text evidence="3">The sequence shown here is derived from an EMBL/GenBank/DDBJ whole genome shotgun (WGS) entry which is preliminary data.</text>
</comment>
<sequence>MLYISFFFFFLKFFITIRSTISQEYKNDNKQSESKECILNMDDKSCALGDIMKGELNNDEMLYCFESQPSSSATCSTLDDSHIYSQSETSYLKDEDFEPKIEFNLEVISPYSRGLTSYSQNVIPYFQGLNTCLEKHIDGSQQMTLYFQDPTIDLESINNDLDNNASNSLNSSNNLTNISSSLEEMKNDLSSISCDTGNSSNETGALPISNDKPFYHPKKSSISCSDSDSNSDSDLNYDLNSDSDFDSDSESEPESESESESEPESESESESDSHSDSGSRSSHNINTDKEKGKRKYKRKLKGKKKCPKKRKKVDKKQIKISFIENTDKESRYLRLKKLSKLIAQDIFKIELKELSEYVVPASKEIFNVLNKNYNESKTIFNSCTSSLEEILDEELKNVNSYELENIKAIYNAFIKNKYNNPENAHAVSMSLTSVTQSSFTKKNEILDTIKTCLNNFNDLEQKIQIQKEIFKKLPKITYDFIYNHLIFFKFLHQSKKETNFFKMFDSMDDFIKDIEVATKEGYFIKNNIKLHEIGKKLVAITYNLKNINRILKTSLRYLKKMKISSRDPLIITKIIFHFMNEINRDNIKNVDKISSKLGESDITNVIRGVLLKEAKYISESGDRAAEKFNINVNELNLNNTYLKSLLKNKTMKYKLYKFYKNLMRLVRFQSLQYQLALVKKLFFSLKKTHFKKQIDMNKNILITGKKQKKLLLELENLKKIFNEVKLNVKCRCIYSNLRENIIKFNKFWDLLENGMEKNVLILNNLRNIIRDTSDGDKERQNTTCNEGILFMLFYAKESLIKYY</sequence>
<feature type="compositionally biased region" description="Basic residues" evidence="1">
    <location>
        <begin position="292"/>
        <end position="313"/>
    </location>
</feature>
<dbReference type="OMA" id="HNINTDK"/>
<dbReference type="VEuPathDB" id="PlasmoDB:PGAL8A_00320900"/>
<feature type="compositionally biased region" description="Acidic residues" evidence="1">
    <location>
        <begin position="241"/>
        <end position="270"/>
    </location>
</feature>
<dbReference type="GeneID" id="39731742"/>
<feature type="compositionally biased region" description="Polar residues" evidence="1">
    <location>
        <begin position="190"/>
        <end position="203"/>
    </location>
</feature>